<keyword evidence="3" id="KW-1185">Reference proteome</keyword>
<protein>
    <submittedName>
        <fullName evidence="2">Uncharacterized protein</fullName>
    </submittedName>
</protein>
<evidence type="ECO:0000313" key="3">
    <source>
        <dbReference type="Proteomes" id="UP001221757"/>
    </source>
</evidence>
<dbReference type="AlphaFoldDB" id="A0AAD7GSQ7"/>
<feature type="region of interest" description="Disordered" evidence="1">
    <location>
        <begin position="73"/>
        <end position="144"/>
    </location>
</feature>
<name>A0AAD7GSQ7_MYCRO</name>
<dbReference type="Proteomes" id="UP001221757">
    <property type="component" value="Unassembled WGS sequence"/>
</dbReference>
<accession>A0AAD7GSQ7</accession>
<reference evidence="2" key="1">
    <citation type="submission" date="2023-03" db="EMBL/GenBank/DDBJ databases">
        <title>Massive genome expansion in bonnet fungi (Mycena s.s.) driven by repeated elements and novel gene families across ecological guilds.</title>
        <authorList>
            <consortium name="Lawrence Berkeley National Laboratory"/>
            <person name="Harder C.B."/>
            <person name="Miyauchi S."/>
            <person name="Viragh M."/>
            <person name="Kuo A."/>
            <person name="Thoen E."/>
            <person name="Andreopoulos B."/>
            <person name="Lu D."/>
            <person name="Skrede I."/>
            <person name="Drula E."/>
            <person name="Henrissat B."/>
            <person name="Morin E."/>
            <person name="Kohler A."/>
            <person name="Barry K."/>
            <person name="LaButti K."/>
            <person name="Morin E."/>
            <person name="Salamov A."/>
            <person name="Lipzen A."/>
            <person name="Mereny Z."/>
            <person name="Hegedus B."/>
            <person name="Baldrian P."/>
            <person name="Stursova M."/>
            <person name="Weitz H."/>
            <person name="Taylor A."/>
            <person name="Grigoriev I.V."/>
            <person name="Nagy L.G."/>
            <person name="Martin F."/>
            <person name="Kauserud H."/>
        </authorList>
    </citation>
    <scope>NUCLEOTIDE SEQUENCE</scope>
    <source>
        <strain evidence="2">CBHHK067</strain>
    </source>
</reference>
<gene>
    <name evidence="2" type="ORF">B0H17DRAFT_1193659</name>
</gene>
<evidence type="ECO:0000256" key="1">
    <source>
        <dbReference type="SAM" id="MobiDB-lite"/>
    </source>
</evidence>
<proteinExistence type="predicted"/>
<evidence type="ECO:0000313" key="2">
    <source>
        <dbReference type="EMBL" id="KAJ7704413.1"/>
    </source>
</evidence>
<sequence>MCGRLGTPGSLARRGMWSIRLSSMQALGRTRFDAGSVRLSSSRVGVGFSAKGDIVLSSSSSARLAIFSSALAAAPRRQGTRRPPAPHSPAFRIGPPHADKAPLSFTTRSFLHPSPRYAPPRRQGIARPAHHQRTAPCLTHSPRH</sequence>
<comment type="caution">
    <text evidence="2">The sequence shown here is derived from an EMBL/GenBank/DDBJ whole genome shotgun (WGS) entry which is preliminary data.</text>
</comment>
<organism evidence="2 3">
    <name type="scientific">Mycena rosella</name>
    <name type="common">Pink bonnet</name>
    <name type="synonym">Agaricus rosellus</name>
    <dbReference type="NCBI Taxonomy" id="1033263"/>
    <lineage>
        <taxon>Eukaryota</taxon>
        <taxon>Fungi</taxon>
        <taxon>Dikarya</taxon>
        <taxon>Basidiomycota</taxon>
        <taxon>Agaricomycotina</taxon>
        <taxon>Agaricomycetes</taxon>
        <taxon>Agaricomycetidae</taxon>
        <taxon>Agaricales</taxon>
        <taxon>Marasmiineae</taxon>
        <taxon>Mycenaceae</taxon>
        <taxon>Mycena</taxon>
    </lineage>
</organism>
<dbReference type="EMBL" id="JARKIE010000010">
    <property type="protein sequence ID" value="KAJ7704413.1"/>
    <property type="molecule type" value="Genomic_DNA"/>
</dbReference>